<feature type="non-terminal residue" evidence="8">
    <location>
        <position position="218"/>
    </location>
</feature>
<dbReference type="Gramene" id="EFJ05612">
    <property type="protein sequence ID" value="EFJ05612"/>
    <property type="gene ID" value="SELMODRAFT_46070"/>
</dbReference>
<feature type="non-terminal residue" evidence="8">
    <location>
        <position position="1"/>
    </location>
</feature>
<dbReference type="EMBL" id="GL377717">
    <property type="protein sequence ID" value="EFJ05612.1"/>
    <property type="molecule type" value="Genomic_DNA"/>
</dbReference>
<dbReference type="InterPro" id="IPR051294">
    <property type="entry name" value="HORMA_MeioticProgression"/>
</dbReference>
<keyword evidence="9" id="KW-1185">Reference proteome</keyword>
<dbReference type="GO" id="GO:0005694">
    <property type="term" value="C:chromosome"/>
    <property type="evidence" value="ECO:0007669"/>
    <property type="project" value="UniProtKB-SubCell"/>
</dbReference>
<evidence type="ECO:0000256" key="5">
    <source>
        <dbReference type="ARBA" id="ARBA00023254"/>
    </source>
</evidence>
<evidence type="ECO:0000256" key="2">
    <source>
        <dbReference type="ARBA" id="ARBA00004286"/>
    </source>
</evidence>
<reference evidence="8 9" key="1">
    <citation type="journal article" date="2011" name="Science">
        <title>The Selaginella genome identifies genetic changes associated with the evolution of vascular plants.</title>
        <authorList>
            <person name="Banks J.A."/>
            <person name="Nishiyama T."/>
            <person name="Hasebe M."/>
            <person name="Bowman J.L."/>
            <person name="Gribskov M."/>
            <person name="dePamphilis C."/>
            <person name="Albert V.A."/>
            <person name="Aono N."/>
            <person name="Aoyama T."/>
            <person name="Ambrose B.A."/>
            <person name="Ashton N.W."/>
            <person name="Axtell M.J."/>
            <person name="Barker E."/>
            <person name="Barker M.S."/>
            <person name="Bennetzen J.L."/>
            <person name="Bonawitz N.D."/>
            <person name="Chapple C."/>
            <person name="Cheng C."/>
            <person name="Correa L.G."/>
            <person name="Dacre M."/>
            <person name="DeBarry J."/>
            <person name="Dreyer I."/>
            <person name="Elias M."/>
            <person name="Engstrom E.M."/>
            <person name="Estelle M."/>
            <person name="Feng L."/>
            <person name="Finet C."/>
            <person name="Floyd S.K."/>
            <person name="Frommer W.B."/>
            <person name="Fujita T."/>
            <person name="Gramzow L."/>
            <person name="Gutensohn M."/>
            <person name="Harholt J."/>
            <person name="Hattori M."/>
            <person name="Heyl A."/>
            <person name="Hirai T."/>
            <person name="Hiwatashi Y."/>
            <person name="Ishikawa M."/>
            <person name="Iwata M."/>
            <person name="Karol K.G."/>
            <person name="Koehler B."/>
            <person name="Kolukisaoglu U."/>
            <person name="Kubo M."/>
            <person name="Kurata T."/>
            <person name="Lalonde S."/>
            <person name="Li K."/>
            <person name="Li Y."/>
            <person name="Litt A."/>
            <person name="Lyons E."/>
            <person name="Manning G."/>
            <person name="Maruyama T."/>
            <person name="Michael T.P."/>
            <person name="Mikami K."/>
            <person name="Miyazaki S."/>
            <person name="Morinaga S."/>
            <person name="Murata T."/>
            <person name="Mueller-Roeber B."/>
            <person name="Nelson D.R."/>
            <person name="Obara M."/>
            <person name="Oguri Y."/>
            <person name="Olmstead R.G."/>
            <person name="Onodera N."/>
            <person name="Petersen B.L."/>
            <person name="Pils B."/>
            <person name="Prigge M."/>
            <person name="Rensing S.A."/>
            <person name="Riano-Pachon D.M."/>
            <person name="Roberts A.W."/>
            <person name="Sato Y."/>
            <person name="Scheller H.V."/>
            <person name="Schulz B."/>
            <person name="Schulz C."/>
            <person name="Shakirov E.V."/>
            <person name="Shibagaki N."/>
            <person name="Shinohara N."/>
            <person name="Shippen D.E."/>
            <person name="Soerensen I."/>
            <person name="Sotooka R."/>
            <person name="Sugimoto N."/>
            <person name="Sugita M."/>
            <person name="Sumikawa N."/>
            <person name="Tanurdzic M."/>
            <person name="Theissen G."/>
            <person name="Ulvskov P."/>
            <person name="Wakazuki S."/>
            <person name="Weng J.K."/>
            <person name="Willats W.W."/>
            <person name="Wipf D."/>
            <person name="Wolf P.G."/>
            <person name="Yang L."/>
            <person name="Zimmer A.D."/>
            <person name="Zhu Q."/>
            <person name="Mitros T."/>
            <person name="Hellsten U."/>
            <person name="Loque D."/>
            <person name="Otillar R."/>
            <person name="Salamov A."/>
            <person name="Schmutz J."/>
            <person name="Shapiro H."/>
            <person name="Lindquist E."/>
            <person name="Lucas S."/>
            <person name="Rokhsar D."/>
            <person name="Grigoriev I.V."/>
        </authorList>
    </citation>
    <scope>NUCLEOTIDE SEQUENCE [LARGE SCALE GENOMIC DNA]</scope>
</reference>
<dbReference type="OMA" id="GCFHALE"/>
<dbReference type="PROSITE" id="PS50815">
    <property type="entry name" value="HORMA"/>
    <property type="match status" value="1"/>
</dbReference>
<dbReference type="STRING" id="88036.D8RFM0"/>
<dbReference type="GO" id="GO:0005634">
    <property type="term" value="C:nucleus"/>
    <property type="evidence" value="ECO:0007669"/>
    <property type="project" value="UniProtKB-SubCell"/>
</dbReference>
<name>D8RFM0_SELML</name>
<dbReference type="Gramene" id="EFJ28890">
    <property type="protein sequence ID" value="EFJ28890"/>
    <property type="gene ID" value="SELMODRAFT_66149"/>
</dbReference>
<dbReference type="InParanoid" id="D8RFM0"/>
<protein>
    <recommendedName>
        <fullName evidence="6">HORMA domain-containing protein</fullName>
    </recommendedName>
</protein>
<dbReference type="PANTHER" id="PTHR48225:SF7">
    <property type="entry name" value="MEIOSIS-SPECIFIC PROTEIN HOP1"/>
    <property type="match status" value="1"/>
</dbReference>
<dbReference type="InterPro" id="IPR003511">
    <property type="entry name" value="HORMA_dom"/>
</dbReference>
<organism evidence="9">
    <name type="scientific">Selaginella moellendorffii</name>
    <name type="common">Spikemoss</name>
    <dbReference type="NCBI Taxonomy" id="88036"/>
    <lineage>
        <taxon>Eukaryota</taxon>
        <taxon>Viridiplantae</taxon>
        <taxon>Streptophyta</taxon>
        <taxon>Embryophyta</taxon>
        <taxon>Tracheophyta</taxon>
        <taxon>Lycopodiopsida</taxon>
        <taxon>Selaginellales</taxon>
        <taxon>Selaginellaceae</taxon>
        <taxon>Selaginella</taxon>
    </lineage>
</organism>
<evidence type="ECO:0000256" key="4">
    <source>
        <dbReference type="ARBA" id="ARBA00023242"/>
    </source>
</evidence>
<dbReference type="EMBL" id="GL377578">
    <property type="protein sequence ID" value="EFJ28890.1"/>
    <property type="molecule type" value="Genomic_DNA"/>
</dbReference>
<keyword evidence="4" id="KW-0539">Nucleus</keyword>
<proteinExistence type="predicted"/>
<dbReference type="KEGG" id="smo:SELMODRAFT_46070"/>
<dbReference type="AlphaFoldDB" id="D8RFM0"/>
<evidence type="ECO:0000256" key="3">
    <source>
        <dbReference type="ARBA" id="ARBA00022454"/>
    </source>
</evidence>
<dbReference type="PANTHER" id="PTHR48225">
    <property type="entry name" value="HORMA DOMAIN-CONTAINING PROTEIN 1"/>
    <property type="match status" value="1"/>
</dbReference>
<evidence type="ECO:0000259" key="6">
    <source>
        <dbReference type="PROSITE" id="PS50815"/>
    </source>
</evidence>
<feature type="domain" description="HORMA" evidence="6">
    <location>
        <begin position="1"/>
        <end position="206"/>
    </location>
</feature>
<dbReference type="Gene3D" id="3.30.900.10">
    <property type="entry name" value="HORMA domain"/>
    <property type="match status" value="1"/>
</dbReference>
<dbReference type="HOGENOM" id="CLU_1269783_0_0_1"/>
<evidence type="ECO:0000313" key="7">
    <source>
        <dbReference type="EMBL" id="EFJ05612.1"/>
    </source>
</evidence>
<evidence type="ECO:0000313" key="9">
    <source>
        <dbReference type="Proteomes" id="UP000001514"/>
    </source>
</evidence>
<dbReference type="eggNOG" id="KOG4652">
    <property type="taxonomic scope" value="Eukaryota"/>
</dbReference>
<gene>
    <name evidence="7" type="ORF">SELMODRAFT_46070</name>
    <name evidence="8" type="ORF">SELMODRAFT_66149</name>
</gene>
<evidence type="ECO:0000313" key="8">
    <source>
        <dbReference type="EMBL" id="EFJ28890.1"/>
    </source>
</evidence>
<keyword evidence="3" id="KW-0158">Chromosome</keyword>
<evidence type="ECO:0000256" key="1">
    <source>
        <dbReference type="ARBA" id="ARBA00004123"/>
    </source>
</evidence>
<dbReference type="SUPFAM" id="SSF56019">
    <property type="entry name" value="The spindle assembly checkpoint protein mad2"/>
    <property type="match status" value="1"/>
</dbReference>
<dbReference type="Pfam" id="PF02301">
    <property type="entry name" value="HORMA"/>
    <property type="match status" value="1"/>
</dbReference>
<dbReference type="KEGG" id="smo:SELMODRAFT_66149"/>
<keyword evidence="5" id="KW-0469">Meiosis</keyword>
<dbReference type="Proteomes" id="UP000001514">
    <property type="component" value="Unassembled WGS sequence"/>
</dbReference>
<dbReference type="InterPro" id="IPR036570">
    <property type="entry name" value="HORMA_dom_sf"/>
</dbReference>
<comment type="subcellular location">
    <subcellularLocation>
        <location evidence="2">Chromosome</location>
    </subcellularLocation>
    <subcellularLocation>
        <location evidence="1">Nucleus</location>
    </subcellularLocation>
</comment>
<sequence length="218" mass="25408">LFQTRNLLRIAVFNISYIRGLFDEKYFADTPIPGIADMKVKRLLPYDNESRRLIDWIEKGVYDALQKKYLRSMMFSICSGDDGPLIEEYEFSFTYPENSCEMTIARAGDEKSGRNVSSGDKTMKSMKKSVCRIVRTLIQLMRTLDNVPTERTIIMKLLYYDLTPEDYEPPFFRCCTEDDQMKWVKTPIRVKVGDLNSKHYAVALKVRSTLDPCEDENE</sequence>
<dbReference type="GO" id="GO:0051321">
    <property type="term" value="P:meiotic cell cycle"/>
    <property type="evidence" value="ECO:0007669"/>
    <property type="project" value="UniProtKB-KW"/>
</dbReference>
<accession>D8RFM0</accession>